<dbReference type="InterPro" id="IPR029068">
    <property type="entry name" value="Glyas_Bleomycin-R_OHBP_Dase"/>
</dbReference>
<dbReference type="PANTHER" id="PTHR40265">
    <property type="entry name" value="BLL2707 PROTEIN"/>
    <property type="match status" value="1"/>
</dbReference>
<dbReference type="Proteomes" id="UP000265801">
    <property type="component" value="Unassembled WGS sequence"/>
</dbReference>
<evidence type="ECO:0000313" key="2">
    <source>
        <dbReference type="EMBL" id="RIW31384.1"/>
    </source>
</evidence>
<dbReference type="Gene3D" id="3.10.180.10">
    <property type="entry name" value="2,3-Dihydroxybiphenyl 1,2-Dioxygenase, domain 1"/>
    <property type="match status" value="1"/>
</dbReference>
<accession>A0A3A1QTY9</accession>
<comment type="caution">
    <text evidence="2">The sequence shown here is derived from an EMBL/GenBank/DDBJ whole genome shotgun (WGS) entry which is preliminary data.</text>
</comment>
<protein>
    <submittedName>
        <fullName evidence="2">VOC family protein</fullName>
    </submittedName>
</protein>
<dbReference type="EMBL" id="QXIR01000022">
    <property type="protein sequence ID" value="RIW31384.1"/>
    <property type="molecule type" value="Genomic_DNA"/>
</dbReference>
<evidence type="ECO:0000313" key="3">
    <source>
        <dbReference type="Proteomes" id="UP000265801"/>
    </source>
</evidence>
<keyword evidence="3" id="KW-1185">Reference proteome</keyword>
<sequence>MTSLAFDHLVHFSSDPTSAKNMMLQHGIQAIEGGEHENWGTYNTLAYFGLSYIEWLGIQDSSVSMQVDDNPLIQQLVTELPLGDHPGRIALRTNNMNQLAVDLKEKGLNLHGPVKGSRLTDSGELLQWSMLFIAEEHPTLPLPFFIQWGEDDAVRREKLKVHSSHPAGSLQLKDVLIAVENLDNQISKWSSLFDLQIGDAFINEEWGAKCQRLYMPHGNLLFCTPFEDGIVKDYLNAFGERPFGLQIGNGRQDQSILLQGGMYEISEE</sequence>
<gene>
    <name evidence="2" type="ORF">D3H55_15545</name>
</gene>
<feature type="domain" description="Glyoxalase-like" evidence="1">
    <location>
        <begin position="6"/>
        <end position="192"/>
    </location>
</feature>
<proteinExistence type="predicted"/>
<organism evidence="2 3">
    <name type="scientific">Bacillus salacetis</name>
    <dbReference type="NCBI Taxonomy" id="2315464"/>
    <lineage>
        <taxon>Bacteria</taxon>
        <taxon>Bacillati</taxon>
        <taxon>Bacillota</taxon>
        <taxon>Bacilli</taxon>
        <taxon>Bacillales</taxon>
        <taxon>Bacillaceae</taxon>
        <taxon>Bacillus</taxon>
    </lineage>
</organism>
<dbReference type="RefSeq" id="WP_119548238.1">
    <property type="nucleotide sequence ID" value="NZ_QXIR01000022.1"/>
</dbReference>
<dbReference type="OrthoDB" id="9111355at2"/>
<dbReference type="InterPro" id="IPR025870">
    <property type="entry name" value="Glyoxalase-like_dom"/>
</dbReference>
<name>A0A3A1QTY9_9BACI</name>
<reference evidence="2 3" key="1">
    <citation type="submission" date="2018-09" db="EMBL/GenBank/DDBJ databases">
        <title>Bacillus saliacetes sp. nov., isolated from Thai shrimp paste (Ka-pi).</title>
        <authorList>
            <person name="Daroonpunt R."/>
            <person name="Tanasupawat S."/>
            <person name="Yiamsombut S."/>
        </authorList>
    </citation>
    <scope>NUCLEOTIDE SEQUENCE [LARGE SCALE GENOMIC DNA]</scope>
    <source>
        <strain evidence="2 3">SKP7-4</strain>
    </source>
</reference>
<dbReference type="Pfam" id="PF13468">
    <property type="entry name" value="Glyoxalase_3"/>
    <property type="match status" value="1"/>
</dbReference>
<dbReference type="AlphaFoldDB" id="A0A3A1QTY9"/>
<dbReference type="PANTHER" id="PTHR40265:SF1">
    <property type="entry name" value="GLYOXALASE-LIKE DOMAIN-CONTAINING PROTEIN"/>
    <property type="match status" value="1"/>
</dbReference>
<evidence type="ECO:0000259" key="1">
    <source>
        <dbReference type="Pfam" id="PF13468"/>
    </source>
</evidence>